<dbReference type="EMBL" id="JBBPBN010000017">
    <property type="protein sequence ID" value="KAK9019404.1"/>
    <property type="molecule type" value="Genomic_DNA"/>
</dbReference>
<evidence type="ECO:0000313" key="1">
    <source>
        <dbReference type="EMBL" id="KAK9019404.1"/>
    </source>
</evidence>
<organism evidence="1 2">
    <name type="scientific">Hibiscus sabdariffa</name>
    <name type="common">roselle</name>
    <dbReference type="NCBI Taxonomy" id="183260"/>
    <lineage>
        <taxon>Eukaryota</taxon>
        <taxon>Viridiplantae</taxon>
        <taxon>Streptophyta</taxon>
        <taxon>Embryophyta</taxon>
        <taxon>Tracheophyta</taxon>
        <taxon>Spermatophyta</taxon>
        <taxon>Magnoliopsida</taxon>
        <taxon>eudicotyledons</taxon>
        <taxon>Gunneridae</taxon>
        <taxon>Pentapetalae</taxon>
        <taxon>rosids</taxon>
        <taxon>malvids</taxon>
        <taxon>Malvales</taxon>
        <taxon>Malvaceae</taxon>
        <taxon>Malvoideae</taxon>
        <taxon>Hibiscus</taxon>
    </lineage>
</organism>
<reference evidence="1 2" key="1">
    <citation type="journal article" date="2024" name="G3 (Bethesda)">
        <title>Genome assembly of Hibiscus sabdariffa L. provides insights into metabolisms of medicinal natural products.</title>
        <authorList>
            <person name="Kim T."/>
        </authorList>
    </citation>
    <scope>NUCLEOTIDE SEQUENCE [LARGE SCALE GENOMIC DNA]</scope>
    <source>
        <strain evidence="1">TK-2024</strain>
        <tissue evidence="1">Old leaves</tissue>
    </source>
</reference>
<sequence length="122" mass="14043">MNEFSSMEIWVRVYNVPLGWMQQKMGERIGDRFGSTVAVDMRPGDGRWGEYLRIRAKLDISKRLRGHIFVGKREDGSSRACSVKYERLPNFCFWCGRYYWTSTWGIGSASCAKRGTLKKGGC</sequence>
<accession>A0ABR2S379</accession>
<comment type="caution">
    <text evidence="1">The sequence shown here is derived from an EMBL/GenBank/DDBJ whole genome shotgun (WGS) entry which is preliminary data.</text>
</comment>
<keyword evidence="2" id="KW-1185">Reference proteome</keyword>
<dbReference type="PANTHER" id="PTHR31286">
    <property type="entry name" value="GLYCINE-RICH CELL WALL STRUCTURAL PROTEIN 1.8-LIKE"/>
    <property type="match status" value="1"/>
</dbReference>
<gene>
    <name evidence="1" type="ORF">V6N11_053928</name>
</gene>
<protein>
    <recommendedName>
        <fullName evidence="3">DUF4283 domain-containing protein</fullName>
    </recommendedName>
</protein>
<proteinExistence type="predicted"/>
<name>A0ABR2S379_9ROSI</name>
<dbReference type="Proteomes" id="UP001396334">
    <property type="component" value="Unassembled WGS sequence"/>
</dbReference>
<dbReference type="InterPro" id="IPR040256">
    <property type="entry name" value="At4g02000-like"/>
</dbReference>
<dbReference type="PANTHER" id="PTHR31286:SF167">
    <property type="entry name" value="OS09G0268800 PROTEIN"/>
    <property type="match status" value="1"/>
</dbReference>
<evidence type="ECO:0008006" key="3">
    <source>
        <dbReference type="Google" id="ProtNLM"/>
    </source>
</evidence>
<evidence type="ECO:0000313" key="2">
    <source>
        <dbReference type="Proteomes" id="UP001396334"/>
    </source>
</evidence>